<evidence type="ECO:0000256" key="1">
    <source>
        <dbReference type="SAM" id="MobiDB-lite"/>
    </source>
</evidence>
<feature type="compositionally biased region" description="Basic and acidic residues" evidence="1">
    <location>
        <begin position="205"/>
        <end position="223"/>
    </location>
</feature>
<reference evidence="2 3" key="1">
    <citation type="submission" date="2019-03" db="EMBL/GenBank/DDBJ databases">
        <title>Single cell metagenomics reveals metabolic interactions within the superorganism composed of flagellate Streblomastix strix and complex community of Bacteroidetes bacteria on its surface.</title>
        <authorList>
            <person name="Treitli S.C."/>
            <person name="Kolisko M."/>
            <person name="Husnik F."/>
            <person name="Keeling P."/>
            <person name="Hampl V."/>
        </authorList>
    </citation>
    <scope>NUCLEOTIDE SEQUENCE [LARGE SCALE GENOMIC DNA]</scope>
    <source>
        <strain evidence="2">ST1C</strain>
    </source>
</reference>
<feature type="compositionally biased region" description="Low complexity" evidence="1">
    <location>
        <begin position="261"/>
        <end position="270"/>
    </location>
</feature>
<feature type="compositionally biased region" description="Low complexity" evidence="1">
    <location>
        <begin position="524"/>
        <end position="550"/>
    </location>
</feature>
<feature type="non-terminal residue" evidence="2">
    <location>
        <position position="1"/>
    </location>
</feature>
<feature type="region of interest" description="Disordered" evidence="1">
    <location>
        <begin position="419"/>
        <end position="453"/>
    </location>
</feature>
<feature type="compositionally biased region" description="Polar residues" evidence="1">
    <location>
        <begin position="231"/>
        <end position="242"/>
    </location>
</feature>
<feature type="non-terminal residue" evidence="2">
    <location>
        <position position="550"/>
    </location>
</feature>
<dbReference type="AlphaFoldDB" id="A0A5J4U0P0"/>
<feature type="compositionally biased region" description="Basic and acidic residues" evidence="1">
    <location>
        <begin position="431"/>
        <end position="440"/>
    </location>
</feature>
<gene>
    <name evidence="2" type="ORF">EZS28_040932</name>
</gene>
<evidence type="ECO:0000313" key="3">
    <source>
        <dbReference type="Proteomes" id="UP000324800"/>
    </source>
</evidence>
<feature type="region of interest" description="Disordered" evidence="1">
    <location>
        <begin position="1"/>
        <end position="42"/>
    </location>
</feature>
<organism evidence="2 3">
    <name type="scientific">Streblomastix strix</name>
    <dbReference type="NCBI Taxonomy" id="222440"/>
    <lineage>
        <taxon>Eukaryota</taxon>
        <taxon>Metamonada</taxon>
        <taxon>Preaxostyla</taxon>
        <taxon>Oxymonadida</taxon>
        <taxon>Streblomastigidae</taxon>
        <taxon>Streblomastix</taxon>
    </lineage>
</organism>
<proteinExistence type="predicted"/>
<evidence type="ECO:0000313" key="2">
    <source>
        <dbReference type="EMBL" id="KAA6363541.1"/>
    </source>
</evidence>
<protein>
    <submittedName>
        <fullName evidence="2">Uncharacterized protein</fullName>
    </submittedName>
</protein>
<accession>A0A5J4U0P0</accession>
<dbReference type="EMBL" id="SNRW01022778">
    <property type="protein sequence ID" value="KAA6363541.1"/>
    <property type="molecule type" value="Genomic_DNA"/>
</dbReference>
<name>A0A5J4U0P0_9EUKA</name>
<feature type="compositionally biased region" description="Basic and acidic residues" evidence="1">
    <location>
        <begin position="14"/>
        <end position="42"/>
    </location>
</feature>
<comment type="caution">
    <text evidence="2">The sequence shown here is derived from an EMBL/GenBank/DDBJ whole genome shotgun (WGS) entry which is preliminary data.</text>
</comment>
<feature type="region of interest" description="Disordered" evidence="1">
    <location>
        <begin position="179"/>
        <end position="270"/>
    </location>
</feature>
<feature type="region of interest" description="Disordered" evidence="1">
    <location>
        <begin position="474"/>
        <end position="550"/>
    </location>
</feature>
<dbReference type="Proteomes" id="UP000324800">
    <property type="component" value="Unassembled WGS sequence"/>
</dbReference>
<sequence length="550" mass="63069">KQSPIPKPISRISWTEKERDQERREGRDLENRETDKENRGILDRNGRINNEIFRLMGNNQYERLHPIRIYPPVERQLEYQQPITLVKDNEIQGNRRRSKRIQDSVGRGIEGEHCNTDQEGINQMVQFDIHDKESKRKMEKDTRCKSFEQIDRRLPLQDARFDRSKTDNQTWGLAHFTGPHLRISPSNSPSRITTIPSFRVPKQSQMEKDPEVNENQIERRSEPKNPISLIRSDQNTQANPNIDLNYISPLHNTPHKPSSPHPQQHSVSPSLEETLTLLRRVSPGDPKGYKEREPEPEKPKLQQYAGLMEVIERFHEIMKPIIEEEKKKPQVMLPGQYKHYPNKDGPMFFYPPKNYHPTPIPRPKDLDLSEEQWDQFDGDIRQSVVPYSVIGLITFAAEQIIETEKEDREQLTRELERIVADGTNDNEGNDQSEHAIEPKHVTNGNDGLRKNDSGTQLQATVNAEANPEINITKISANTPPHNVNGSEGLGGNGCGTQLQAATNDNGHENHQAIDNTGNEDNNEQVNDNGIGGQQQQNSQESNNGTQYQQD</sequence>
<feature type="compositionally biased region" description="Polar residues" evidence="1">
    <location>
        <begin position="184"/>
        <end position="196"/>
    </location>
</feature>